<evidence type="ECO:0000256" key="4">
    <source>
        <dbReference type="ARBA" id="ARBA00022989"/>
    </source>
</evidence>
<feature type="domain" description="Major facilitator superfamily (MFS) profile" evidence="7">
    <location>
        <begin position="1"/>
        <end position="380"/>
    </location>
</feature>
<evidence type="ECO:0000256" key="2">
    <source>
        <dbReference type="ARBA" id="ARBA00022475"/>
    </source>
</evidence>
<feature type="transmembrane region" description="Helical" evidence="6">
    <location>
        <begin position="128"/>
        <end position="147"/>
    </location>
</feature>
<comment type="subcellular location">
    <subcellularLocation>
        <location evidence="1">Cell membrane</location>
        <topology evidence="1">Multi-pass membrane protein</topology>
    </subcellularLocation>
</comment>
<dbReference type="HOGENOM" id="CLU_001265_61_0_10"/>
<dbReference type="PANTHER" id="PTHR43124:SF3">
    <property type="entry name" value="CHLORAMPHENICOL EFFLUX PUMP RV0191"/>
    <property type="match status" value="1"/>
</dbReference>
<reference evidence="8" key="2">
    <citation type="journal article" date="2015" name="Genome Biol. Evol.">
        <title>Complete Genome Sequence and Transcriptomic Analysis of the Novel Pathogen Elizabethkingia anophelis in Response to Oxidative Stress.</title>
        <authorList>
            <person name="Li Y."/>
            <person name="Liu Y."/>
            <person name="Chew S.C."/>
            <person name="Tay M."/>
            <person name="Salido M.M."/>
            <person name="Teo J."/>
            <person name="Lauro F.M."/>
            <person name="Givskov M."/>
            <person name="Yang L."/>
        </authorList>
    </citation>
    <scope>NUCLEOTIDE SEQUENCE</scope>
    <source>
        <strain evidence="8">NUHP1</strain>
    </source>
</reference>
<feature type="transmembrane region" description="Helical" evidence="6">
    <location>
        <begin position="103"/>
        <end position="121"/>
    </location>
</feature>
<feature type="transmembrane region" description="Helical" evidence="6">
    <location>
        <begin position="268"/>
        <end position="285"/>
    </location>
</feature>
<dbReference type="CDD" id="cd17324">
    <property type="entry name" value="MFS_NepI_like"/>
    <property type="match status" value="1"/>
</dbReference>
<organism evidence="8 9">
    <name type="scientific">Elizabethkingia anophelis NUHP1</name>
    <dbReference type="NCBI Taxonomy" id="1338011"/>
    <lineage>
        <taxon>Bacteria</taxon>
        <taxon>Pseudomonadati</taxon>
        <taxon>Bacteroidota</taxon>
        <taxon>Flavobacteriia</taxon>
        <taxon>Flavobacteriales</taxon>
        <taxon>Weeksellaceae</taxon>
        <taxon>Elizabethkingia</taxon>
    </lineage>
</organism>
<dbReference type="SUPFAM" id="SSF103473">
    <property type="entry name" value="MFS general substrate transporter"/>
    <property type="match status" value="1"/>
</dbReference>
<feature type="transmembrane region" description="Helical" evidence="6">
    <location>
        <begin position="200"/>
        <end position="224"/>
    </location>
</feature>
<keyword evidence="3 6" id="KW-0812">Transmembrane</keyword>
<dbReference type="EMBL" id="CP007547">
    <property type="protein sequence ID" value="AIL47833.1"/>
    <property type="molecule type" value="Genomic_DNA"/>
</dbReference>
<name>A0A077EMZ2_9FLAO</name>
<evidence type="ECO:0000256" key="6">
    <source>
        <dbReference type="SAM" id="Phobius"/>
    </source>
</evidence>
<feature type="transmembrane region" description="Helical" evidence="6">
    <location>
        <begin position="239"/>
        <end position="256"/>
    </location>
</feature>
<feature type="transmembrane region" description="Helical" evidence="6">
    <location>
        <begin position="7"/>
        <end position="29"/>
    </location>
</feature>
<evidence type="ECO:0000256" key="1">
    <source>
        <dbReference type="ARBA" id="ARBA00004651"/>
    </source>
</evidence>
<dbReference type="AlphaFoldDB" id="A0A077EMZ2"/>
<sequence>MKKAAYIGCLTLIGIISTEFGVISILPQISEYYNVSIDKAGSLLSIFSITIAITGSIITLLTSGFNRKKIMLIAMILFLVSDILSIMAPPFGVLLVVRMLPAFLQPTCIAAAIYAAVALGDDKYKNELIGIVISGIAIASVVTVPLSGYVSGVFQQWQAAYVLQAIISLITIVIIYKMLPSVPAPKETTSLKKQLIILKDPVFILSMGFNLFLITAWFCTYSYIAEYLQKSLGMDEKTTSYMIFLFGVMGVTSNWVARKMLNKRMMPAVVLFSLGTIVLPLLLNFNTSPILTISIISLWGFWYGPCVMIAVVYMVSNAPSYALEFANSLQNSTGNLGVALGTSVGGWIIVSKGISVTPWIGAGFGIVSLAILAINSYLKKNREQNSNDKIHETEFLPEQESLCN</sequence>
<dbReference type="PANTHER" id="PTHR43124">
    <property type="entry name" value="PURINE EFFLUX PUMP PBUE"/>
    <property type="match status" value="1"/>
</dbReference>
<keyword evidence="4 6" id="KW-1133">Transmembrane helix</keyword>
<reference evidence="8" key="1">
    <citation type="journal article" date="2013" name="Lancet">
        <title>First case of E anophelis outbreak in an intensive-care unit.</title>
        <authorList>
            <person name="Teo J."/>
            <person name="Tan S.Y."/>
            <person name="Tay M."/>
            <person name="Ding Y."/>
            <person name="Kjelleberg S."/>
            <person name="Givskov M."/>
            <person name="Lin R.T."/>
            <person name="Yang L."/>
        </authorList>
    </citation>
    <scope>NUCLEOTIDE SEQUENCE [LARGE SCALE GENOMIC DNA]</scope>
    <source>
        <strain evidence="8">NUHP1</strain>
    </source>
</reference>
<dbReference type="InterPro" id="IPR011701">
    <property type="entry name" value="MFS"/>
</dbReference>
<dbReference type="InterPro" id="IPR036259">
    <property type="entry name" value="MFS_trans_sf"/>
</dbReference>
<dbReference type="STRING" id="1338011.BD94_4058"/>
<feature type="transmembrane region" description="Helical" evidence="6">
    <location>
        <begin position="336"/>
        <end position="354"/>
    </location>
</feature>
<keyword evidence="2" id="KW-1003">Cell membrane</keyword>
<dbReference type="Gene3D" id="1.20.1250.20">
    <property type="entry name" value="MFS general substrate transporter like domains"/>
    <property type="match status" value="1"/>
</dbReference>
<protein>
    <submittedName>
        <fullName evidence="8">Major facilitator family transporter</fullName>
    </submittedName>
</protein>
<accession>A0A077EMZ2</accession>
<dbReference type="Proteomes" id="UP000028933">
    <property type="component" value="Chromosome"/>
</dbReference>
<evidence type="ECO:0000259" key="7">
    <source>
        <dbReference type="PROSITE" id="PS50850"/>
    </source>
</evidence>
<feature type="transmembrane region" description="Helical" evidence="6">
    <location>
        <begin position="73"/>
        <end position="97"/>
    </location>
</feature>
<proteinExistence type="predicted"/>
<dbReference type="InterPro" id="IPR050189">
    <property type="entry name" value="MFS_Efflux_Transporters"/>
</dbReference>
<dbReference type="Pfam" id="PF07690">
    <property type="entry name" value="MFS_1"/>
    <property type="match status" value="1"/>
</dbReference>
<feature type="transmembrane region" description="Helical" evidence="6">
    <location>
        <begin position="291"/>
        <end position="315"/>
    </location>
</feature>
<evidence type="ECO:0000313" key="8">
    <source>
        <dbReference type="EMBL" id="AIL47833.1"/>
    </source>
</evidence>
<dbReference type="eggNOG" id="COG2814">
    <property type="taxonomic scope" value="Bacteria"/>
</dbReference>
<feature type="transmembrane region" description="Helical" evidence="6">
    <location>
        <begin position="360"/>
        <end position="378"/>
    </location>
</feature>
<dbReference type="InterPro" id="IPR020846">
    <property type="entry name" value="MFS_dom"/>
</dbReference>
<evidence type="ECO:0000256" key="5">
    <source>
        <dbReference type="ARBA" id="ARBA00023136"/>
    </source>
</evidence>
<feature type="transmembrane region" description="Helical" evidence="6">
    <location>
        <begin position="41"/>
        <end position="61"/>
    </location>
</feature>
<dbReference type="RefSeq" id="WP_024563863.1">
    <property type="nucleotide sequence ID" value="NZ_CP007547.1"/>
</dbReference>
<dbReference type="GO" id="GO:0005886">
    <property type="term" value="C:plasma membrane"/>
    <property type="evidence" value="ECO:0007669"/>
    <property type="project" value="UniProtKB-SubCell"/>
</dbReference>
<keyword evidence="5 6" id="KW-0472">Membrane</keyword>
<evidence type="ECO:0000256" key="3">
    <source>
        <dbReference type="ARBA" id="ARBA00022692"/>
    </source>
</evidence>
<feature type="transmembrane region" description="Helical" evidence="6">
    <location>
        <begin position="159"/>
        <end position="179"/>
    </location>
</feature>
<evidence type="ECO:0000313" key="9">
    <source>
        <dbReference type="Proteomes" id="UP000028933"/>
    </source>
</evidence>
<dbReference type="KEGG" id="eao:BD94_4058"/>
<dbReference type="PROSITE" id="PS50850">
    <property type="entry name" value="MFS"/>
    <property type="match status" value="1"/>
</dbReference>
<dbReference type="GO" id="GO:0022857">
    <property type="term" value="F:transmembrane transporter activity"/>
    <property type="evidence" value="ECO:0007669"/>
    <property type="project" value="InterPro"/>
</dbReference>
<gene>
    <name evidence="8" type="ORF">BD94_4058</name>
</gene>